<proteinExistence type="predicted"/>
<protein>
    <submittedName>
        <fullName evidence="1">Uncharacterized protein</fullName>
    </submittedName>
</protein>
<reference evidence="1" key="1">
    <citation type="submission" date="2014-11" db="EMBL/GenBank/DDBJ databases">
        <authorList>
            <person name="Amaro Gonzalez C."/>
        </authorList>
    </citation>
    <scope>NUCLEOTIDE SEQUENCE</scope>
</reference>
<sequence>MKNYVMLLETSLISI</sequence>
<accession>A0A0E9QJT0</accession>
<name>A0A0E9QJT0_ANGAN</name>
<reference evidence="1" key="2">
    <citation type="journal article" date="2015" name="Fish Shellfish Immunol.">
        <title>Early steps in the European eel (Anguilla anguilla)-Vibrio vulnificus interaction in the gills: Role of the RtxA13 toxin.</title>
        <authorList>
            <person name="Callol A."/>
            <person name="Pajuelo D."/>
            <person name="Ebbesson L."/>
            <person name="Teles M."/>
            <person name="MacKenzie S."/>
            <person name="Amaro C."/>
        </authorList>
    </citation>
    <scope>NUCLEOTIDE SEQUENCE</scope>
</reference>
<dbReference type="EMBL" id="GBXM01091962">
    <property type="protein sequence ID" value="JAH16615.1"/>
    <property type="molecule type" value="Transcribed_RNA"/>
</dbReference>
<organism evidence="1">
    <name type="scientific">Anguilla anguilla</name>
    <name type="common">European freshwater eel</name>
    <name type="synonym">Muraena anguilla</name>
    <dbReference type="NCBI Taxonomy" id="7936"/>
    <lineage>
        <taxon>Eukaryota</taxon>
        <taxon>Metazoa</taxon>
        <taxon>Chordata</taxon>
        <taxon>Craniata</taxon>
        <taxon>Vertebrata</taxon>
        <taxon>Euteleostomi</taxon>
        <taxon>Actinopterygii</taxon>
        <taxon>Neopterygii</taxon>
        <taxon>Teleostei</taxon>
        <taxon>Anguilliformes</taxon>
        <taxon>Anguillidae</taxon>
        <taxon>Anguilla</taxon>
    </lineage>
</organism>
<evidence type="ECO:0000313" key="1">
    <source>
        <dbReference type="EMBL" id="JAH16615.1"/>
    </source>
</evidence>